<dbReference type="PROSITE" id="PS51892">
    <property type="entry name" value="SUBTILASE"/>
    <property type="match status" value="1"/>
</dbReference>
<dbReference type="Pfam" id="PF00082">
    <property type="entry name" value="Peptidase_S8"/>
    <property type="match status" value="1"/>
</dbReference>
<dbReference type="InterPro" id="IPR000209">
    <property type="entry name" value="Peptidase_S8/S53_dom"/>
</dbReference>
<keyword evidence="7" id="KW-0732">Signal</keyword>
<evidence type="ECO:0000256" key="4">
    <source>
        <dbReference type="ARBA" id="ARBA00022825"/>
    </source>
</evidence>
<evidence type="ECO:0000313" key="9">
    <source>
        <dbReference type="EMBL" id="GAA3759124.1"/>
    </source>
</evidence>
<dbReference type="PANTHER" id="PTHR43806:SF11">
    <property type="entry name" value="CEREVISIN-RELATED"/>
    <property type="match status" value="1"/>
</dbReference>
<keyword evidence="10" id="KW-1185">Reference proteome</keyword>
<dbReference type="InterPro" id="IPR015500">
    <property type="entry name" value="Peptidase_S8_subtilisin-rel"/>
</dbReference>
<dbReference type="EMBL" id="BAABDD010000028">
    <property type="protein sequence ID" value="GAA3759124.1"/>
    <property type="molecule type" value="Genomic_DNA"/>
</dbReference>
<comment type="caution">
    <text evidence="9">The sequence shown here is derived from an EMBL/GenBank/DDBJ whole genome shotgun (WGS) entry which is preliminary data.</text>
</comment>
<accession>A0ABP7G8Z8</accession>
<proteinExistence type="inferred from homology"/>
<evidence type="ECO:0000256" key="1">
    <source>
        <dbReference type="ARBA" id="ARBA00011073"/>
    </source>
</evidence>
<dbReference type="GO" id="GO:0006508">
    <property type="term" value="P:proteolysis"/>
    <property type="evidence" value="ECO:0007669"/>
    <property type="project" value="UniProtKB-KW"/>
</dbReference>
<feature type="chain" id="PRO_5046414191" evidence="7">
    <location>
        <begin position="22"/>
        <end position="419"/>
    </location>
</feature>
<dbReference type="Gene3D" id="3.40.50.200">
    <property type="entry name" value="Peptidase S8/S53 domain"/>
    <property type="match status" value="1"/>
</dbReference>
<keyword evidence="6" id="KW-0472">Membrane</keyword>
<dbReference type="PROSITE" id="PS00136">
    <property type="entry name" value="SUBTILASE_ASP"/>
    <property type="match status" value="1"/>
</dbReference>
<feature type="domain" description="Peptidase S8/S53" evidence="8">
    <location>
        <begin position="71"/>
        <end position="314"/>
    </location>
</feature>
<keyword evidence="2 9" id="KW-0645">Protease</keyword>
<keyword evidence="6" id="KW-1133">Transmembrane helix</keyword>
<feature type="transmembrane region" description="Helical" evidence="6">
    <location>
        <begin position="371"/>
        <end position="390"/>
    </location>
</feature>
<name>A0ABP7G8Z8_9ACTN</name>
<sequence length="419" mass="42802">MARHATRLMTANMVRARGACAAALMAGALTLGIGVDSAAADPEASGDLRYQQWGLEAVDAPKAWEITEGWGVTVALLDTGVDDSHPDLAGNIEIGPDYTGEDARPGEAGYGGHGTKMAGIIAANGHGVEHSGGVMGVAPNAEILSIRVGADPGSSSEASQAGPEEQQRWLANGIREAVREGAQIVSIPLLGHGGETSAVEREAVEYANRRGVVIIAGGSGEETPFYPAAYENVLAASPVGPSMRPSGTTSTFVGASLPAPAEKIATTATGGGYEHVSGTDAAAAMVTGVAALVRSEYPQLRPDQVKDALVASKEPQQASSPDTAPLELTASGTVNASYALEAAGKLAADQPAFDPELAQQNEDEGLTGAGWTLWAGIGFAGVLLVAAVIGGRTLQRRMANPYNLPDQGSAEEPLNHRAR</sequence>
<dbReference type="PANTHER" id="PTHR43806">
    <property type="entry name" value="PEPTIDASE S8"/>
    <property type="match status" value="1"/>
</dbReference>
<evidence type="ECO:0000256" key="7">
    <source>
        <dbReference type="SAM" id="SignalP"/>
    </source>
</evidence>
<dbReference type="PRINTS" id="PR00723">
    <property type="entry name" value="SUBTILISIN"/>
</dbReference>
<dbReference type="GO" id="GO:0008233">
    <property type="term" value="F:peptidase activity"/>
    <property type="evidence" value="ECO:0007669"/>
    <property type="project" value="UniProtKB-KW"/>
</dbReference>
<dbReference type="InterPro" id="IPR023827">
    <property type="entry name" value="Peptidase_S8_Asp-AS"/>
</dbReference>
<comment type="caution">
    <text evidence="5">Lacks conserved residue(s) required for the propagation of feature annotation.</text>
</comment>
<organism evidence="9 10">
    <name type="scientific">Salinactinospora qingdaonensis</name>
    <dbReference type="NCBI Taxonomy" id="702744"/>
    <lineage>
        <taxon>Bacteria</taxon>
        <taxon>Bacillati</taxon>
        <taxon>Actinomycetota</taxon>
        <taxon>Actinomycetes</taxon>
        <taxon>Streptosporangiales</taxon>
        <taxon>Nocardiopsidaceae</taxon>
        <taxon>Salinactinospora</taxon>
    </lineage>
</organism>
<dbReference type="InterPro" id="IPR036852">
    <property type="entry name" value="Peptidase_S8/S53_dom_sf"/>
</dbReference>
<evidence type="ECO:0000256" key="3">
    <source>
        <dbReference type="ARBA" id="ARBA00022801"/>
    </source>
</evidence>
<dbReference type="InterPro" id="IPR050131">
    <property type="entry name" value="Peptidase_S8_subtilisin-like"/>
</dbReference>
<dbReference type="SUPFAM" id="SSF52743">
    <property type="entry name" value="Subtilisin-like"/>
    <property type="match status" value="1"/>
</dbReference>
<gene>
    <name evidence="9" type="primary">mycP</name>
    <name evidence="9" type="ORF">GCM10022402_41350</name>
</gene>
<reference evidence="10" key="1">
    <citation type="journal article" date="2019" name="Int. J. Syst. Evol. Microbiol.">
        <title>The Global Catalogue of Microorganisms (GCM) 10K type strain sequencing project: providing services to taxonomists for standard genome sequencing and annotation.</title>
        <authorList>
            <consortium name="The Broad Institute Genomics Platform"/>
            <consortium name="The Broad Institute Genome Sequencing Center for Infectious Disease"/>
            <person name="Wu L."/>
            <person name="Ma J."/>
        </authorList>
    </citation>
    <scope>NUCLEOTIDE SEQUENCE [LARGE SCALE GENOMIC DNA]</scope>
    <source>
        <strain evidence="10">JCM 17137</strain>
    </source>
</reference>
<keyword evidence="6" id="KW-0812">Transmembrane</keyword>
<keyword evidence="3" id="KW-0378">Hydrolase</keyword>
<evidence type="ECO:0000256" key="6">
    <source>
        <dbReference type="SAM" id="Phobius"/>
    </source>
</evidence>
<dbReference type="Proteomes" id="UP001500908">
    <property type="component" value="Unassembled WGS sequence"/>
</dbReference>
<evidence type="ECO:0000259" key="8">
    <source>
        <dbReference type="Pfam" id="PF00082"/>
    </source>
</evidence>
<dbReference type="RefSeq" id="WP_344975074.1">
    <property type="nucleotide sequence ID" value="NZ_BAABDD010000028.1"/>
</dbReference>
<evidence type="ECO:0000256" key="2">
    <source>
        <dbReference type="ARBA" id="ARBA00022670"/>
    </source>
</evidence>
<evidence type="ECO:0000256" key="5">
    <source>
        <dbReference type="PROSITE-ProRule" id="PRU01240"/>
    </source>
</evidence>
<keyword evidence="4" id="KW-0720">Serine protease</keyword>
<comment type="similarity">
    <text evidence="1 5">Belongs to the peptidase S8 family.</text>
</comment>
<evidence type="ECO:0000313" key="10">
    <source>
        <dbReference type="Proteomes" id="UP001500908"/>
    </source>
</evidence>
<protein>
    <submittedName>
        <fullName evidence="9">Type VII secretion-associated serine protease mycosin</fullName>
    </submittedName>
</protein>
<feature type="signal peptide" evidence="7">
    <location>
        <begin position="1"/>
        <end position="21"/>
    </location>
</feature>